<evidence type="ECO:0000313" key="2">
    <source>
        <dbReference type="Proteomes" id="UP000050786"/>
    </source>
</evidence>
<dbReference type="Proteomes" id="UP000050786">
    <property type="component" value="Unassembled WGS sequence"/>
</dbReference>
<gene>
    <name evidence="1" type="ORF">RUM4293_02600</name>
</gene>
<name>A0A0P1E795_9RHOB</name>
<protein>
    <submittedName>
        <fullName evidence="1">Uncharacterized protein</fullName>
    </submittedName>
</protein>
<dbReference type="AlphaFoldDB" id="A0A0P1E795"/>
<organism evidence="1 2">
    <name type="scientific">Ruegeria atlantica</name>
    <dbReference type="NCBI Taxonomy" id="81569"/>
    <lineage>
        <taxon>Bacteria</taxon>
        <taxon>Pseudomonadati</taxon>
        <taxon>Pseudomonadota</taxon>
        <taxon>Alphaproteobacteria</taxon>
        <taxon>Rhodobacterales</taxon>
        <taxon>Roseobacteraceae</taxon>
        <taxon>Ruegeria</taxon>
    </lineage>
</organism>
<dbReference type="EMBL" id="CYPS01000040">
    <property type="protein sequence ID" value="CUH43705.1"/>
    <property type="molecule type" value="Genomic_DNA"/>
</dbReference>
<proteinExistence type="predicted"/>
<keyword evidence="2" id="KW-1185">Reference proteome</keyword>
<accession>A0A0P1E795</accession>
<sequence length="61" mass="7272">MEGKRADTSRTLAMYHRLYGHLEHSGIWGECEYRRSGKKKDQQFLRRLKYLRARCPMTLAA</sequence>
<reference evidence="2" key="1">
    <citation type="submission" date="2015-09" db="EMBL/GenBank/DDBJ databases">
        <authorList>
            <person name="Rodrigo-Torres L."/>
            <person name="Arahal D.R."/>
        </authorList>
    </citation>
    <scope>NUCLEOTIDE SEQUENCE [LARGE SCALE GENOMIC DNA]</scope>
    <source>
        <strain evidence="2">CECT 4293</strain>
    </source>
</reference>
<evidence type="ECO:0000313" key="1">
    <source>
        <dbReference type="EMBL" id="CUH43705.1"/>
    </source>
</evidence>